<evidence type="ECO:0000256" key="1">
    <source>
        <dbReference type="ARBA" id="ARBA00004370"/>
    </source>
</evidence>
<feature type="non-terminal residue" evidence="7">
    <location>
        <position position="223"/>
    </location>
</feature>
<gene>
    <name evidence="7" type="ORF">PLOB_00004818</name>
</gene>
<feature type="transmembrane region" description="Helical" evidence="5">
    <location>
        <begin position="99"/>
        <end position="127"/>
    </location>
</feature>
<feature type="transmembrane region" description="Helical" evidence="5">
    <location>
        <begin position="148"/>
        <end position="165"/>
    </location>
</feature>
<evidence type="ECO:0000259" key="6">
    <source>
        <dbReference type="PROSITE" id="PS50262"/>
    </source>
</evidence>
<keyword evidence="8" id="KW-1185">Reference proteome</keyword>
<dbReference type="Pfam" id="PF00001">
    <property type="entry name" value="7tm_1"/>
    <property type="match status" value="1"/>
</dbReference>
<comment type="caution">
    <text evidence="7">The sequence shown here is derived from an EMBL/GenBank/DDBJ whole genome shotgun (WGS) entry which is preliminary data.</text>
</comment>
<dbReference type="Proteomes" id="UP001159405">
    <property type="component" value="Unassembled WGS sequence"/>
</dbReference>
<dbReference type="InterPro" id="IPR000276">
    <property type="entry name" value="GPCR_Rhodpsn"/>
</dbReference>
<keyword evidence="3 5" id="KW-1133">Transmembrane helix</keyword>
<dbReference type="SUPFAM" id="SSF81321">
    <property type="entry name" value="Family A G protein-coupled receptor-like"/>
    <property type="match status" value="1"/>
</dbReference>
<dbReference type="PRINTS" id="PR00237">
    <property type="entry name" value="GPCRRHODOPSN"/>
</dbReference>
<organism evidence="7 8">
    <name type="scientific">Porites lobata</name>
    <dbReference type="NCBI Taxonomy" id="104759"/>
    <lineage>
        <taxon>Eukaryota</taxon>
        <taxon>Metazoa</taxon>
        <taxon>Cnidaria</taxon>
        <taxon>Anthozoa</taxon>
        <taxon>Hexacorallia</taxon>
        <taxon>Scleractinia</taxon>
        <taxon>Fungiina</taxon>
        <taxon>Poritidae</taxon>
        <taxon>Porites</taxon>
    </lineage>
</organism>
<dbReference type="Gene3D" id="1.20.1070.10">
    <property type="entry name" value="Rhodopsin 7-helix transmembrane proteins"/>
    <property type="match status" value="1"/>
</dbReference>
<dbReference type="PANTHER" id="PTHR45698">
    <property type="entry name" value="TRACE AMINE-ASSOCIATED RECEPTOR 19N-RELATED"/>
    <property type="match status" value="1"/>
</dbReference>
<feature type="transmembrane region" description="Helical" evidence="5">
    <location>
        <begin position="6"/>
        <end position="32"/>
    </location>
</feature>
<name>A0ABN8N6J1_9CNID</name>
<evidence type="ECO:0000256" key="3">
    <source>
        <dbReference type="ARBA" id="ARBA00022989"/>
    </source>
</evidence>
<comment type="subcellular location">
    <subcellularLocation>
        <location evidence="1">Membrane</location>
    </subcellularLocation>
</comment>
<dbReference type="PANTHER" id="PTHR45698:SF1">
    <property type="entry name" value="TRACE AMINE-ASSOCIATED RECEPTOR 13C-LIKE"/>
    <property type="match status" value="1"/>
</dbReference>
<reference evidence="7 8" key="1">
    <citation type="submission" date="2022-05" db="EMBL/GenBank/DDBJ databases">
        <authorList>
            <consortium name="Genoscope - CEA"/>
            <person name="William W."/>
        </authorList>
    </citation>
    <scope>NUCLEOTIDE SEQUENCE [LARGE SCALE GENOMIC DNA]</scope>
</reference>
<dbReference type="InterPro" id="IPR017452">
    <property type="entry name" value="GPCR_Rhodpsn_7TM"/>
</dbReference>
<evidence type="ECO:0000256" key="4">
    <source>
        <dbReference type="ARBA" id="ARBA00023136"/>
    </source>
</evidence>
<evidence type="ECO:0000313" key="8">
    <source>
        <dbReference type="Proteomes" id="UP001159405"/>
    </source>
</evidence>
<sequence>MFLCTLSLILMELLETFLLLTGGNVAWIFSFYTCCRSNRTLLCFPLKKKGRLVLMTIACSWIFGIVITFPMFLARNFDKELDWCVYTWSEEWMGKAYSMVWFLFTGFFPVTFMIVLYSQVVYTMWFTRSKPRGRQHCVQQGVLKVRKRVTLTVITVSIIFGVTWLTDTFNWVLYYYKPSFNQLTYAATSILILFNSAINPILYALINQRCKEKIKGILSCKCR</sequence>
<feature type="transmembrane region" description="Helical" evidence="5">
    <location>
        <begin position="185"/>
        <end position="206"/>
    </location>
</feature>
<evidence type="ECO:0000313" key="7">
    <source>
        <dbReference type="EMBL" id="CAH3044205.1"/>
    </source>
</evidence>
<accession>A0ABN8N6J1</accession>
<feature type="transmembrane region" description="Helical" evidence="5">
    <location>
        <begin position="52"/>
        <end position="73"/>
    </location>
</feature>
<dbReference type="CDD" id="cd00637">
    <property type="entry name" value="7tm_classA_rhodopsin-like"/>
    <property type="match status" value="1"/>
</dbReference>
<evidence type="ECO:0000256" key="5">
    <source>
        <dbReference type="SAM" id="Phobius"/>
    </source>
</evidence>
<keyword evidence="2 5" id="KW-0812">Transmembrane</keyword>
<evidence type="ECO:0000256" key="2">
    <source>
        <dbReference type="ARBA" id="ARBA00022692"/>
    </source>
</evidence>
<dbReference type="PROSITE" id="PS50262">
    <property type="entry name" value="G_PROTEIN_RECEP_F1_2"/>
    <property type="match status" value="1"/>
</dbReference>
<dbReference type="EMBL" id="CALNXK010000012">
    <property type="protein sequence ID" value="CAH3044205.1"/>
    <property type="molecule type" value="Genomic_DNA"/>
</dbReference>
<keyword evidence="4 5" id="KW-0472">Membrane</keyword>
<protein>
    <recommendedName>
        <fullName evidence="6">G-protein coupled receptors family 1 profile domain-containing protein</fullName>
    </recommendedName>
</protein>
<proteinExistence type="predicted"/>
<feature type="domain" description="G-protein coupled receptors family 1 profile" evidence="6">
    <location>
        <begin position="1"/>
        <end position="203"/>
    </location>
</feature>